<dbReference type="Ensembl" id="ENSAOWT00000020502.1">
    <property type="protein sequence ID" value="ENSAOWP00000018072.1"/>
    <property type="gene ID" value="ENSAOWG00000012333.1"/>
</dbReference>
<keyword evidence="2" id="KW-0812">Transmembrane</keyword>
<dbReference type="InterPro" id="IPR027272">
    <property type="entry name" value="Piezo"/>
</dbReference>
<feature type="region of interest" description="Disordered" evidence="1">
    <location>
        <begin position="416"/>
        <end position="436"/>
    </location>
</feature>
<proteinExistence type="predicted"/>
<dbReference type="PANTHER" id="PTHR47049:SF5">
    <property type="entry name" value="PIEZO-TYPE MECHANOSENSITIVE ION CHANNEL COMPONENT"/>
    <property type="match status" value="1"/>
</dbReference>
<keyword evidence="2" id="KW-1133">Transmembrane helix</keyword>
<feature type="transmembrane region" description="Helical" evidence="2">
    <location>
        <begin position="115"/>
        <end position="133"/>
    </location>
</feature>
<sequence>LPALLGAIAPPGGSPQHNATNLSPEELGNSTLYRGPVDPANWFGIRKGFPNLGYIQNHLLVLLLLVFEAVVYRRQEYYRKQFQLVAPVTETIFEDVSREHLDHGLISCAKYFFNYFYYKFGLEICFLMMVNVIGQRMNFMVILHGCWLIVILTRRRRAAIARLWPKYCLFLVVFLLYQYLLCVGMPPALCMDYPWRWSHSLPINSALIKWLYLPDFYVAPKSTNLINDFVLLLCAAQQWRVFVAERTEEWLQAAGENADRLDLARDPHNPTPNFIHCRSYLDMVKVVVFRYLFWFVLVVVFITGATRISLFGLGYLLACFYLLLFGTAMLRKPARARLVLWDCLILYNITVIISKNMLSVRASGGQRCLTCPPLPPASQGDGQGPGLLPARGGGRHHLGQHLLLLPLAPAPRLPQPLLPARHAGPPGLGPAGLQVG</sequence>
<dbReference type="InterPro" id="IPR031805">
    <property type="entry name" value="Piezo_TM25-28"/>
</dbReference>
<feature type="transmembrane region" description="Helical" evidence="2">
    <location>
        <begin position="167"/>
        <end position="189"/>
    </location>
</feature>
<dbReference type="GO" id="GO:0016020">
    <property type="term" value="C:membrane"/>
    <property type="evidence" value="ECO:0007669"/>
    <property type="project" value="InterPro"/>
</dbReference>
<dbReference type="AlphaFoldDB" id="A0A8B9SA16"/>
<organism evidence="4 5">
    <name type="scientific">Apteryx owenii</name>
    <name type="common">Little spotted kiwi</name>
    <dbReference type="NCBI Taxonomy" id="8824"/>
    <lineage>
        <taxon>Eukaryota</taxon>
        <taxon>Metazoa</taxon>
        <taxon>Chordata</taxon>
        <taxon>Craniata</taxon>
        <taxon>Vertebrata</taxon>
        <taxon>Euteleostomi</taxon>
        <taxon>Archelosauria</taxon>
        <taxon>Archosauria</taxon>
        <taxon>Dinosauria</taxon>
        <taxon>Saurischia</taxon>
        <taxon>Theropoda</taxon>
        <taxon>Coelurosauria</taxon>
        <taxon>Aves</taxon>
        <taxon>Palaeognathae</taxon>
        <taxon>Apterygiformes</taxon>
        <taxon>Apterygidae</taxon>
        <taxon>Apteryx</taxon>
    </lineage>
</organism>
<accession>A0A8B9SA16</accession>
<protein>
    <recommendedName>
        <fullName evidence="3">Piezo TM25-28 domain-containing protein</fullName>
    </recommendedName>
</protein>
<feature type="transmembrane region" description="Helical" evidence="2">
    <location>
        <begin position="54"/>
        <end position="72"/>
    </location>
</feature>
<dbReference type="Pfam" id="PF15917">
    <property type="entry name" value="Piezo_TM25-28"/>
    <property type="match status" value="1"/>
</dbReference>
<evidence type="ECO:0000313" key="5">
    <source>
        <dbReference type="Proteomes" id="UP000694424"/>
    </source>
</evidence>
<dbReference type="Proteomes" id="UP000694424">
    <property type="component" value="Unplaced"/>
</dbReference>
<keyword evidence="2" id="KW-0472">Membrane</keyword>
<keyword evidence="5" id="KW-1185">Reference proteome</keyword>
<evidence type="ECO:0000313" key="4">
    <source>
        <dbReference type="Ensembl" id="ENSAOWP00000018072.1"/>
    </source>
</evidence>
<name>A0A8B9SA16_APTOW</name>
<evidence type="ECO:0000259" key="3">
    <source>
        <dbReference type="Pfam" id="PF15917"/>
    </source>
</evidence>
<reference evidence="4" key="2">
    <citation type="submission" date="2025-09" db="UniProtKB">
        <authorList>
            <consortium name="Ensembl"/>
        </authorList>
    </citation>
    <scope>IDENTIFICATION</scope>
</reference>
<reference evidence="4" key="1">
    <citation type="submission" date="2025-08" db="UniProtKB">
        <authorList>
            <consortium name="Ensembl"/>
        </authorList>
    </citation>
    <scope>IDENTIFICATION</scope>
</reference>
<evidence type="ECO:0000256" key="1">
    <source>
        <dbReference type="SAM" id="MobiDB-lite"/>
    </source>
</evidence>
<feature type="compositionally biased region" description="Low complexity" evidence="1">
    <location>
        <begin position="418"/>
        <end position="436"/>
    </location>
</feature>
<feature type="transmembrane region" description="Helical" evidence="2">
    <location>
        <begin position="139"/>
        <end position="155"/>
    </location>
</feature>
<feature type="domain" description="Piezo TM25-28" evidence="3">
    <location>
        <begin position="265"/>
        <end position="362"/>
    </location>
</feature>
<feature type="transmembrane region" description="Helical" evidence="2">
    <location>
        <begin position="291"/>
        <end position="324"/>
    </location>
</feature>
<dbReference type="GO" id="GO:0008381">
    <property type="term" value="F:mechanosensitive monoatomic ion channel activity"/>
    <property type="evidence" value="ECO:0007669"/>
    <property type="project" value="InterPro"/>
</dbReference>
<dbReference type="PANTHER" id="PTHR47049">
    <property type="entry name" value="PIEZO-TYPE MECHANOSENSITIVE ION CHANNEL HOMOLOG"/>
    <property type="match status" value="1"/>
</dbReference>
<evidence type="ECO:0000256" key="2">
    <source>
        <dbReference type="SAM" id="Phobius"/>
    </source>
</evidence>